<dbReference type="InterPro" id="IPR026246">
    <property type="entry name" value="Fsip1"/>
</dbReference>
<dbReference type="Proteomes" id="UP000710432">
    <property type="component" value="Unassembled WGS sequence"/>
</dbReference>
<evidence type="ECO:0000313" key="5">
    <source>
        <dbReference type="EMBL" id="KAH0514585.1"/>
    </source>
</evidence>
<dbReference type="PANTHER" id="PTHR22012:SF2">
    <property type="entry name" value="FIBROUS SHEATH-INTERACTING PROTEIN 1"/>
    <property type="match status" value="1"/>
</dbReference>
<dbReference type="EMBL" id="JAATJU010021135">
    <property type="protein sequence ID" value="KAH0514585.1"/>
    <property type="molecule type" value="Genomic_DNA"/>
</dbReference>
<dbReference type="PANTHER" id="PTHR22012">
    <property type="entry name" value="FIBROUS SHEATH INTERACTING PROTEIN 1"/>
    <property type="match status" value="1"/>
</dbReference>
<comment type="caution">
    <text evidence="5">The sequence shown here is derived from an EMBL/GenBank/DDBJ whole genome shotgun (WGS) entry which is preliminary data.</text>
</comment>
<comment type="similarity">
    <text evidence="1">Belongs to the FSIP1 family.</text>
</comment>
<dbReference type="AlphaFoldDB" id="A0A8J6KV82"/>
<protein>
    <recommendedName>
        <fullName evidence="2">Fibrous sheath-interacting protein 1</fullName>
    </recommendedName>
</protein>
<sequence length="223" mass="24215">MPRCAGCRDDKSSWFMTVWKSAVVDGGFLELNSTRLSEEQLKCLLEECVSQQKCVPLALSSGGENKDVDAAPEAPQLCPSTPCGLPDESEVEVQKSPLDDANRLEDEGCGPAVGSYLTRALAGHYKAEALMADMETMKELQFAKEEAFSDAADYFMSKTVGIGRLKKPPFLEDALDAIDVESSSEDQQPKPHLEEPAASGRLESVWFANISQSHINTVIDPVG</sequence>
<gene>
    <name evidence="5" type="ORF">LTLLF_134390</name>
</gene>
<keyword evidence="3" id="KW-0175">Coiled coil</keyword>
<organism evidence="5 6">
    <name type="scientific">Microtus ochrogaster</name>
    <name type="common">Prairie vole</name>
    <dbReference type="NCBI Taxonomy" id="79684"/>
    <lineage>
        <taxon>Eukaryota</taxon>
        <taxon>Metazoa</taxon>
        <taxon>Chordata</taxon>
        <taxon>Craniata</taxon>
        <taxon>Vertebrata</taxon>
        <taxon>Euteleostomi</taxon>
        <taxon>Mammalia</taxon>
        <taxon>Eutheria</taxon>
        <taxon>Euarchontoglires</taxon>
        <taxon>Glires</taxon>
        <taxon>Rodentia</taxon>
        <taxon>Myomorpha</taxon>
        <taxon>Muroidea</taxon>
        <taxon>Cricetidae</taxon>
        <taxon>Arvicolinae</taxon>
        <taxon>Microtus</taxon>
    </lineage>
</organism>
<proteinExistence type="inferred from homology"/>
<evidence type="ECO:0000256" key="4">
    <source>
        <dbReference type="SAM" id="MobiDB-lite"/>
    </source>
</evidence>
<evidence type="ECO:0000313" key="6">
    <source>
        <dbReference type="Proteomes" id="UP000710432"/>
    </source>
</evidence>
<evidence type="ECO:0000256" key="2">
    <source>
        <dbReference type="ARBA" id="ARBA00019480"/>
    </source>
</evidence>
<accession>A0A8J6KV82</accession>
<feature type="region of interest" description="Disordered" evidence="4">
    <location>
        <begin position="65"/>
        <end position="88"/>
    </location>
</feature>
<evidence type="ECO:0000256" key="3">
    <source>
        <dbReference type="ARBA" id="ARBA00023054"/>
    </source>
</evidence>
<name>A0A8J6KV82_MICOH</name>
<reference evidence="5" key="1">
    <citation type="submission" date="2020-03" db="EMBL/GenBank/DDBJ databases">
        <title>Studies in the Genomics of Life Span.</title>
        <authorList>
            <person name="Glass D."/>
        </authorList>
    </citation>
    <scope>NUCLEOTIDE SEQUENCE</scope>
    <source>
        <strain evidence="5">LTLLF</strain>
        <tissue evidence="5">Muscle</tissue>
    </source>
</reference>
<evidence type="ECO:0000256" key="1">
    <source>
        <dbReference type="ARBA" id="ARBA00010495"/>
    </source>
</evidence>